<dbReference type="InterPro" id="IPR005828">
    <property type="entry name" value="MFS_sugar_transport-like"/>
</dbReference>
<feature type="transmembrane region" description="Helical" evidence="7">
    <location>
        <begin position="519"/>
        <end position="538"/>
    </location>
</feature>
<dbReference type="EMBL" id="HBIM01014512">
    <property type="protein sequence ID" value="CAE0414361.1"/>
    <property type="molecule type" value="Transcribed_RNA"/>
</dbReference>
<protein>
    <recommendedName>
        <fullName evidence="8">Major facilitator superfamily (MFS) profile domain-containing protein</fullName>
    </recommendedName>
</protein>
<feature type="transmembrane region" description="Helical" evidence="7">
    <location>
        <begin position="230"/>
        <end position="252"/>
    </location>
</feature>
<evidence type="ECO:0000313" key="9">
    <source>
        <dbReference type="EMBL" id="CAE0414361.1"/>
    </source>
</evidence>
<dbReference type="SUPFAM" id="SSF103473">
    <property type="entry name" value="MFS general substrate transporter"/>
    <property type="match status" value="1"/>
</dbReference>
<sequence>MTRSKGGLPRAAATVSRQDDPPPDDFAEISMKQLLGRATSSEGLLVHEGPRHNRTKSYGFQEVCQNDNDDPEDRFEDEGDPTGEDLQLLMDDAIERLGFGPFQNRILWAVGLCFASSSMEMLLFSFLAVVLKADWHLTEHEADTISSAVFVGGLLGNLILGPLGDCIGRKPVFVLTAVILCVFGLATAAATSYFGLWVCRLAVGFGVGGLAVPFDALAEFMPTHQRGTNLLFVQYFWTVGTVLVPTVAYVCLPSGSSSSGGTNSSADDGSSGWRLFCAVCAVPCLLTLCVGVYFVPESPRWLLLQGRHDEALDIIRTAALQNGKSPQALFPTGLTLVHSDSENEDGSFWDLFSPKWLKTTLLLWGVWACQYFIYFGAIMAITLVFAEDPSTDGTNDGPIFDYGPIFVSGLAETAGTSVVIFLIDRMGRIPSQTASYLLGGTSVFALCALAAQDSPPRMSMMVAAFLARLSFMSGTCATWVSTAEVLSTEVRTSGHSTSNAVGSISGVISPYIVSSSTPFNTIGCVILFLSVATSFLVAHLPETKGKAMGVAARNQR</sequence>
<evidence type="ECO:0000259" key="8">
    <source>
        <dbReference type="PROSITE" id="PS50850"/>
    </source>
</evidence>
<feature type="transmembrane region" description="Helical" evidence="7">
    <location>
        <begin position="106"/>
        <end position="130"/>
    </location>
</feature>
<dbReference type="InterPro" id="IPR036259">
    <property type="entry name" value="MFS_trans_sf"/>
</dbReference>
<reference evidence="9" key="1">
    <citation type="submission" date="2021-01" db="EMBL/GenBank/DDBJ databases">
        <authorList>
            <person name="Corre E."/>
            <person name="Pelletier E."/>
            <person name="Niang G."/>
            <person name="Scheremetjew M."/>
            <person name="Finn R."/>
            <person name="Kale V."/>
            <person name="Holt S."/>
            <person name="Cochrane G."/>
            <person name="Meng A."/>
            <person name="Brown T."/>
            <person name="Cohen L."/>
        </authorList>
    </citation>
    <scope>NUCLEOTIDE SEQUENCE</scope>
    <source>
        <strain evidence="9">CCMP127</strain>
    </source>
</reference>
<evidence type="ECO:0000256" key="2">
    <source>
        <dbReference type="ARBA" id="ARBA00022448"/>
    </source>
</evidence>
<dbReference type="GO" id="GO:0016020">
    <property type="term" value="C:membrane"/>
    <property type="evidence" value="ECO:0007669"/>
    <property type="project" value="UniProtKB-SubCell"/>
</dbReference>
<feature type="transmembrane region" description="Helical" evidence="7">
    <location>
        <begin position="405"/>
        <end position="423"/>
    </location>
</feature>
<feature type="compositionally biased region" description="Acidic residues" evidence="6">
    <location>
        <begin position="67"/>
        <end position="82"/>
    </location>
</feature>
<evidence type="ECO:0000256" key="3">
    <source>
        <dbReference type="ARBA" id="ARBA00022692"/>
    </source>
</evidence>
<feature type="domain" description="Major facilitator superfamily (MFS) profile" evidence="8">
    <location>
        <begin position="106"/>
        <end position="544"/>
    </location>
</feature>
<dbReference type="Pfam" id="PF00083">
    <property type="entry name" value="Sugar_tr"/>
    <property type="match status" value="1"/>
</dbReference>
<keyword evidence="3 7" id="KW-0812">Transmembrane</keyword>
<evidence type="ECO:0000256" key="6">
    <source>
        <dbReference type="SAM" id="MobiDB-lite"/>
    </source>
</evidence>
<dbReference type="PANTHER" id="PTHR23511">
    <property type="entry name" value="SYNAPTIC VESICLE GLYCOPROTEIN 2"/>
    <property type="match status" value="1"/>
</dbReference>
<keyword evidence="4 7" id="KW-1133">Transmembrane helix</keyword>
<organism evidence="9">
    <name type="scientific">Amphora coffeiformis</name>
    <dbReference type="NCBI Taxonomy" id="265554"/>
    <lineage>
        <taxon>Eukaryota</taxon>
        <taxon>Sar</taxon>
        <taxon>Stramenopiles</taxon>
        <taxon>Ochrophyta</taxon>
        <taxon>Bacillariophyta</taxon>
        <taxon>Bacillariophyceae</taxon>
        <taxon>Bacillariophycidae</taxon>
        <taxon>Thalassiophysales</taxon>
        <taxon>Catenulaceae</taxon>
        <taxon>Amphora</taxon>
    </lineage>
</organism>
<evidence type="ECO:0000256" key="4">
    <source>
        <dbReference type="ARBA" id="ARBA00022989"/>
    </source>
</evidence>
<feature type="transmembrane region" description="Helical" evidence="7">
    <location>
        <begin position="435"/>
        <end position="452"/>
    </location>
</feature>
<keyword evidence="2" id="KW-0813">Transport</keyword>
<feature type="transmembrane region" description="Helical" evidence="7">
    <location>
        <begin position="172"/>
        <end position="195"/>
    </location>
</feature>
<feature type="transmembrane region" description="Helical" evidence="7">
    <location>
        <begin position="201"/>
        <end position="218"/>
    </location>
</feature>
<feature type="transmembrane region" description="Helical" evidence="7">
    <location>
        <begin position="142"/>
        <end position="160"/>
    </location>
</feature>
<dbReference type="PANTHER" id="PTHR23511:SF34">
    <property type="entry name" value="SYNAPTIC VESICLE GLYCOPROTEIN 2"/>
    <property type="match status" value="1"/>
</dbReference>
<dbReference type="InterPro" id="IPR020846">
    <property type="entry name" value="MFS_dom"/>
</dbReference>
<proteinExistence type="predicted"/>
<evidence type="ECO:0000256" key="1">
    <source>
        <dbReference type="ARBA" id="ARBA00004141"/>
    </source>
</evidence>
<dbReference type="Gene3D" id="1.20.1250.20">
    <property type="entry name" value="MFS general substrate transporter like domains"/>
    <property type="match status" value="1"/>
</dbReference>
<feature type="region of interest" description="Disordered" evidence="6">
    <location>
        <begin position="1"/>
        <end position="82"/>
    </location>
</feature>
<gene>
    <name evidence="9" type="ORF">ACOF00016_LOCUS11604</name>
</gene>
<comment type="subcellular location">
    <subcellularLocation>
        <location evidence="1">Membrane</location>
        <topology evidence="1">Multi-pass membrane protein</topology>
    </subcellularLocation>
</comment>
<keyword evidence="5 7" id="KW-0472">Membrane</keyword>
<dbReference type="GO" id="GO:0022857">
    <property type="term" value="F:transmembrane transporter activity"/>
    <property type="evidence" value="ECO:0007669"/>
    <property type="project" value="InterPro"/>
</dbReference>
<feature type="transmembrane region" description="Helical" evidence="7">
    <location>
        <begin position="361"/>
        <end position="385"/>
    </location>
</feature>
<name>A0A7S3L9B4_9STRA</name>
<dbReference type="AlphaFoldDB" id="A0A7S3L9B4"/>
<dbReference type="PROSITE" id="PS50850">
    <property type="entry name" value="MFS"/>
    <property type="match status" value="1"/>
</dbReference>
<evidence type="ECO:0000256" key="7">
    <source>
        <dbReference type="SAM" id="Phobius"/>
    </source>
</evidence>
<accession>A0A7S3L9B4</accession>
<feature type="transmembrane region" description="Helical" evidence="7">
    <location>
        <begin position="272"/>
        <end position="295"/>
    </location>
</feature>
<evidence type="ECO:0000256" key="5">
    <source>
        <dbReference type="ARBA" id="ARBA00023136"/>
    </source>
</evidence>